<organism evidence="4 5">
    <name type="scientific">Microbotryum intermedium</name>
    <dbReference type="NCBI Taxonomy" id="269621"/>
    <lineage>
        <taxon>Eukaryota</taxon>
        <taxon>Fungi</taxon>
        <taxon>Dikarya</taxon>
        <taxon>Basidiomycota</taxon>
        <taxon>Pucciniomycotina</taxon>
        <taxon>Microbotryomycetes</taxon>
        <taxon>Microbotryales</taxon>
        <taxon>Microbotryaceae</taxon>
        <taxon>Microbotryum</taxon>
    </lineage>
</organism>
<dbReference type="Pfam" id="PF10374">
    <property type="entry name" value="EST1"/>
    <property type="match status" value="1"/>
</dbReference>
<feature type="compositionally biased region" description="Low complexity" evidence="1">
    <location>
        <begin position="1016"/>
        <end position="1037"/>
    </location>
</feature>
<feature type="compositionally biased region" description="Polar residues" evidence="1">
    <location>
        <begin position="875"/>
        <end position="884"/>
    </location>
</feature>
<dbReference type="SUPFAM" id="SSF48452">
    <property type="entry name" value="TPR-like"/>
    <property type="match status" value="1"/>
</dbReference>
<feature type="compositionally biased region" description="Basic and acidic residues" evidence="1">
    <location>
        <begin position="909"/>
        <end position="921"/>
    </location>
</feature>
<evidence type="ECO:0000313" key="5">
    <source>
        <dbReference type="Proteomes" id="UP000198372"/>
    </source>
</evidence>
<dbReference type="InterPro" id="IPR019458">
    <property type="entry name" value="Est1-like_N"/>
</dbReference>
<feature type="region of interest" description="Disordered" evidence="1">
    <location>
        <begin position="845"/>
        <end position="1038"/>
    </location>
</feature>
<dbReference type="InterPro" id="IPR011990">
    <property type="entry name" value="TPR-like_helical_dom_sf"/>
</dbReference>
<accession>A0A238FJU0</accession>
<feature type="region of interest" description="Disordered" evidence="1">
    <location>
        <begin position="613"/>
        <end position="648"/>
    </location>
</feature>
<dbReference type="Gene3D" id="1.25.40.10">
    <property type="entry name" value="Tetratricopeptide repeat domain"/>
    <property type="match status" value="1"/>
</dbReference>
<name>A0A238FJU0_9BASI</name>
<dbReference type="Pfam" id="PF10373">
    <property type="entry name" value="EST1_DNA_bind"/>
    <property type="match status" value="1"/>
</dbReference>
<feature type="compositionally biased region" description="Acidic residues" evidence="1">
    <location>
        <begin position="850"/>
        <end position="865"/>
    </location>
</feature>
<sequence>MAAAVPPAAGTAVPPPPRLVASRSDLGDRVAPQQSAEYDRRSSRSTKPSIGGQSVAALLREAKALTLDLRTAIKRKDPWDREVEFQRESVRKAYSRVLFSSTVGTSSSIALLAASSSNTVSRPSNALGSTTSLVSPSASHSARLLEALNSLWLETSHSIINAYRSRISAMDKALAEAPQAHRKGGARGEPPPPGPTARRKLVHSFRTFLAKEEEYFATLLGRLASDLGPNDLEGFKALGVVVDPVEVVEGVPPRSDDDKRRARSKAVPLVHKALICFGDLARYRELFNEHSGPHAKERGGRRGNKSKATSDGGSERNKPKNYSRASACYVQAKMLMPENGGFIFLGLELDFGQLNDRSFPICAGNPSNQLAVISGYTHDTLSSTYHYFRALSVRIPFPTARINLELAFNKAVTRWFDRPSGRREPTPDFAAAFIALHGLLFTKKRLSDIATLSAKVENLFQHALQSLELSPDTIVKMVVTGLCSLWDARVHRSSSNARKTPTKRSAEAGSTGDSSPSVNINLEPHILLHVLSMYTILLRICTSETVGAYLADTTKQSPKSGSNLAQNISAVVRRALPALRVLSRWLTGQLDYIHRVEFRLRAKEVKIGRARAAESAAHESEADTTHRSSSVSDGQRVDSSQDQSMETDHVNSASLDEALTAFWTSYADFANSLKLVFPTDGLPDPPDGGVWLEEDIDMLGFAPLRRGMKDVKGTDVAAEASKVGKELHPNEEHLMRIAELQSDAAQIIDSETDFLDDNFKICPVVVELGAFVLAPPISSIATTVEDAADEEDNFDEAAPIPASSPTKALSKGVDSLDLFEQQDEGSEPTEDDPVDLAMRIAAADRLDMQDLTDEKDDDDDDDDDEGHIVYRSRLNLGNASTSTRTPPPPGISPRIGTPASSSAASSKRNSMDLRSLWDRPPGDAPLPPGHHALPPPHQGSRSSFEALPNMTHQGASYAPTQSPVGGGATSSIWAPTSNESGNSSPSSLQRQGSSTVPSPLGAPPGLAQPQSAASTGLFGPASPFSPSGSGSMVPSHSTYYLPSSTPYGACPFNPIPYHAPPLFPPSNAAFGSIPTGSQSDLSPSAFPFISGGLGVPRSNQAGSDSAWPDHNGPYPRNFRS</sequence>
<feature type="compositionally biased region" description="Acidic residues" evidence="1">
    <location>
        <begin position="786"/>
        <end position="795"/>
    </location>
</feature>
<dbReference type="Proteomes" id="UP000198372">
    <property type="component" value="Unassembled WGS sequence"/>
</dbReference>
<feature type="region of interest" description="Disordered" evidence="1">
    <location>
        <begin position="786"/>
        <end position="809"/>
    </location>
</feature>
<feature type="compositionally biased region" description="Basic and acidic residues" evidence="1">
    <location>
        <begin position="616"/>
        <end position="626"/>
    </location>
</feature>
<reference evidence="5" key="1">
    <citation type="submission" date="2016-09" db="EMBL/GenBank/DDBJ databases">
        <authorList>
            <person name="Jeantristanb JTB J.-T."/>
            <person name="Ricardo R."/>
        </authorList>
    </citation>
    <scope>NUCLEOTIDE SEQUENCE [LARGE SCALE GENOMIC DNA]</scope>
</reference>
<dbReference type="OrthoDB" id="69928at2759"/>
<gene>
    <name evidence="4" type="ORF">BQ2448_4967</name>
</gene>
<proteinExistence type="predicted"/>
<feature type="region of interest" description="Disordered" evidence="1">
    <location>
        <begin position="494"/>
        <end position="516"/>
    </location>
</feature>
<feature type="region of interest" description="Disordered" evidence="1">
    <location>
        <begin position="1092"/>
        <end position="1120"/>
    </location>
</feature>
<feature type="compositionally biased region" description="Basic and acidic residues" evidence="1">
    <location>
        <begin position="291"/>
        <end position="300"/>
    </location>
</feature>
<feature type="domain" description="DNA/RNA-binding" evidence="2">
    <location>
        <begin position="364"/>
        <end position="593"/>
    </location>
</feature>
<evidence type="ECO:0000259" key="2">
    <source>
        <dbReference type="Pfam" id="PF10373"/>
    </source>
</evidence>
<feature type="compositionally biased region" description="Pro residues" evidence="1">
    <location>
        <begin position="922"/>
        <end position="937"/>
    </location>
</feature>
<evidence type="ECO:0000256" key="1">
    <source>
        <dbReference type="SAM" id="MobiDB-lite"/>
    </source>
</evidence>
<dbReference type="PANTHER" id="PTHR15696">
    <property type="entry name" value="SMG-7 SUPPRESSOR WITH MORPHOLOGICAL EFFECT ON GENITALIA PROTEIN 7"/>
    <property type="match status" value="1"/>
</dbReference>
<feature type="compositionally biased region" description="Low complexity" evidence="1">
    <location>
        <begin position="1"/>
        <end position="12"/>
    </location>
</feature>
<evidence type="ECO:0000259" key="3">
    <source>
        <dbReference type="Pfam" id="PF10374"/>
    </source>
</evidence>
<feature type="domain" description="Telomerase activating protein Est1-like N-terminal" evidence="3">
    <location>
        <begin position="147"/>
        <end position="288"/>
    </location>
</feature>
<feature type="region of interest" description="Disordered" evidence="1">
    <location>
        <begin position="1"/>
        <end position="53"/>
    </location>
</feature>
<feature type="region of interest" description="Disordered" evidence="1">
    <location>
        <begin position="175"/>
        <end position="197"/>
    </location>
</feature>
<feature type="region of interest" description="Disordered" evidence="1">
    <location>
        <begin position="1066"/>
        <end position="1085"/>
    </location>
</feature>
<dbReference type="EMBL" id="FMSP01000008">
    <property type="protein sequence ID" value="SCV72273.1"/>
    <property type="molecule type" value="Genomic_DNA"/>
</dbReference>
<protein>
    <submittedName>
        <fullName evidence="4">BQ2448_4967 protein</fullName>
    </submittedName>
</protein>
<feature type="compositionally biased region" description="Polar residues" evidence="1">
    <location>
        <begin position="950"/>
        <end position="976"/>
    </location>
</feature>
<feature type="compositionally biased region" description="Low complexity" evidence="1">
    <location>
        <begin position="977"/>
        <end position="994"/>
    </location>
</feature>
<dbReference type="STRING" id="269621.A0A238FJU0"/>
<dbReference type="InterPro" id="IPR045153">
    <property type="entry name" value="Est1/Ebs1-like"/>
</dbReference>
<feature type="region of interest" description="Disordered" evidence="1">
    <location>
        <begin position="291"/>
        <end position="320"/>
    </location>
</feature>
<feature type="compositionally biased region" description="Polar residues" evidence="1">
    <location>
        <begin position="627"/>
        <end position="648"/>
    </location>
</feature>
<dbReference type="AlphaFoldDB" id="A0A238FJU0"/>
<keyword evidence="5" id="KW-1185">Reference proteome</keyword>
<dbReference type="PANTHER" id="PTHR15696:SF36">
    <property type="entry name" value="NONSENSE-MEDIATED MRNA DECAY FACTOR"/>
    <property type="match status" value="1"/>
</dbReference>
<evidence type="ECO:0000313" key="4">
    <source>
        <dbReference type="EMBL" id="SCV72273.1"/>
    </source>
</evidence>
<dbReference type="InterPro" id="IPR018834">
    <property type="entry name" value="DNA/RNA-bd_Est1-type"/>
</dbReference>